<keyword evidence="7" id="KW-0067">ATP-binding</keyword>
<dbReference type="Gene3D" id="3.30.200.20">
    <property type="entry name" value="Phosphorylase Kinase, domain 1"/>
    <property type="match status" value="1"/>
</dbReference>
<dbReference type="GO" id="GO:0030332">
    <property type="term" value="F:cyclin binding"/>
    <property type="evidence" value="ECO:0007669"/>
    <property type="project" value="EnsemblFungi"/>
</dbReference>
<evidence type="ECO:0000256" key="7">
    <source>
        <dbReference type="ARBA" id="ARBA00022840"/>
    </source>
</evidence>
<dbReference type="GO" id="GO:0005524">
    <property type="term" value="F:ATP binding"/>
    <property type="evidence" value="ECO:0007669"/>
    <property type="project" value="UniProtKB-KW"/>
</dbReference>
<gene>
    <name evidence="9" type="ORF">HGUI_00521</name>
</gene>
<evidence type="ECO:0000256" key="2">
    <source>
        <dbReference type="ARBA" id="ARBA00006485"/>
    </source>
</evidence>
<dbReference type="GO" id="GO:0031578">
    <property type="term" value="P:mitotic spindle orientation checkpoint signaling"/>
    <property type="evidence" value="ECO:0007669"/>
    <property type="project" value="EnsemblFungi"/>
</dbReference>
<dbReference type="OrthoDB" id="272141at2759"/>
<evidence type="ECO:0000256" key="4">
    <source>
        <dbReference type="ARBA" id="ARBA00022679"/>
    </source>
</evidence>
<dbReference type="GO" id="GO:0006303">
    <property type="term" value="P:double-strand break repair via nonhomologous end joining"/>
    <property type="evidence" value="ECO:0007669"/>
    <property type="project" value="EnsemblFungi"/>
</dbReference>
<protein>
    <submittedName>
        <fullName evidence="9">Related to Protein kinase MCK1</fullName>
    </submittedName>
</protein>
<keyword evidence="6 9" id="KW-0418">Kinase</keyword>
<dbReference type="InterPro" id="IPR050591">
    <property type="entry name" value="GSK-3"/>
</dbReference>
<feature type="domain" description="Protein kinase" evidence="8">
    <location>
        <begin position="28"/>
        <end position="354"/>
    </location>
</feature>
<evidence type="ECO:0000256" key="5">
    <source>
        <dbReference type="ARBA" id="ARBA00022741"/>
    </source>
</evidence>
<dbReference type="AlphaFoldDB" id="A0A1L0CJ08"/>
<dbReference type="SUPFAM" id="SSF56112">
    <property type="entry name" value="Protein kinase-like (PK-like)"/>
    <property type="match status" value="1"/>
</dbReference>
<accession>A0A1L0CJ08</accession>
<evidence type="ECO:0000259" key="8">
    <source>
        <dbReference type="PROSITE" id="PS50011"/>
    </source>
</evidence>
<evidence type="ECO:0000256" key="3">
    <source>
        <dbReference type="ARBA" id="ARBA00022527"/>
    </source>
</evidence>
<dbReference type="Pfam" id="PF00069">
    <property type="entry name" value="Pkinase"/>
    <property type="match status" value="1"/>
</dbReference>
<dbReference type="InterPro" id="IPR000719">
    <property type="entry name" value="Prot_kinase_dom"/>
</dbReference>
<proteinExistence type="inferred from homology"/>
<dbReference type="PROSITE" id="PS00108">
    <property type="entry name" value="PROTEIN_KINASE_ST"/>
    <property type="match status" value="1"/>
</dbReference>
<dbReference type="GO" id="GO:0004712">
    <property type="term" value="F:protein serine/threonine/tyrosine kinase activity"/>
    <property type="evidence" value="ECO:0007669"/>
    <property type="project" value="EnsemblFungi"/>
</dbReference>
<dbReference type="FunFam" id="1.10.510.10:FF:000624">
    <property type="entry name" value="Mitogen-activated protein kinase"/>
    <property type="match status" value="1"/>
</dbReference>
<dbReference type="InterPro" id="IPR011009">
    <property type="entry name" value="Kinase-like_dom_sf"/>
</dbReference>
<dbReference type="InterPro" id="IPR008271">
    <property type="entry name" value="Ser/Thr_kinase_AS"/>
</dbReference>
<dbReference type="PANTHER" id="PTHR24057">
    <property type="entry name" value="GLYCOGEN SYNTHASE KINASE-3 ALPHA"/>
    <property type="match status" value="1"/>
</dbReference>
<reference evidence="10" key="1">
    <citation type="submission" date="2016-11" db="EMBL/GenBank/DDBJ databases">
        <authorList>
            <person name="Guldener U."/>
        </authorList>
    </citation>
    <scope>NUCLEOTIDE SEQUENCE [LARGE SCALE GENOMIC DNA]</scope>
</reference>
<dbReference type="GO" id="GO:0005634">
    <property type="term" value="C:nucleus"/>
    <property type="evidence" value="ECO:0007669"/>
    <property type="project" value="TreeGrafter"/>
</dbReference>
<keyword evidence="5" id="KW-0547">Nucleotide-binding</keyword>
<dbReference type="GO" id="GO:0000070">
    <property type="term" value="P:mitotic sister chromatid segregation"/>
    <property type="evidence" value="ECO:0007669"/>
    <property type="project" value="EnsemblFungi"/>
</dbReference>
<keyword evidence="4" id="KW-0808">Transferase</keyword>
<dbReference type="SMART" id="SM00220">
    <property type="entry name" value="S_TKc"/>
    <property type="match status" value="1"/>
</dbReference>
<organism evidence="9 10">
    <name type="scientific">Hanseniaspora guilliermondii</name>
    <dbReference type="NCBI Taxonomy" id="56406"/>
    <lineage>
        <taxon>Eukaryota</taxon>
        <taxon>Fungi</taxon>
        <taxon>Dikarya</taxon>
        <taxon>Ascomycota</taxon>
        <taxon>Saccharomycotina</taxon>
        <taxon>Saccharomycetes</taxon>
        <taxon>Saccharomycodales</taxon>
        <taxon>Saccharomycodaceae</taxon>
        <taxon>Hanseniaspora</taxon>
    </lineage>
</organism>
<dbReference type="GO" id="GO:0015629">
    <property type="term" value="C:actin cytoskeleton"/>
    <property type="evidence" value="ECO:0007669"/>
    <property type="project" value="EnsemblFungi"/>
</dbReference>
<dbReference type="InterPro" id="IPR039192">
    <property type="entry name" value="STKc_GSK3"/>
</dbReference>
<dbReference type="CDD" id="cd14137">
    <property type="entry name" value="STKc_GSK3"/>
    <property type="match status" value="1"/>
</dbReference>
<name>A0A1L0CJ08_9ASCO</name>
<comment type="similarity">
    <text evidence="2">Belongs to the protein kinase superfamily. CMGC Ser/Thr protein kinase family. CDC2/CDKX subfamily.</text>
</comment>
<dbReference type="VEuPathDB" id="FungiDB:HGUI_00521"/>
<dbReference type="Proteomes" id="UP000183365">
    <property type="component" value="Unassembled WGS sequence"/>
</dbReference>
<keyword evidence="3" id="KW-0723">Serine/threonine-protein kinase</keyword>
<keyword evidence="10" id="KW-1185">Reference proteome</keyword>
<dbReference type="GO" id="GO:0005737">
    <property type="term" value="C:cytoplasm"/>
    <property type="evidence" value="ECO:0007669"/>
    <property type="project" value="TreeGrafter"/>
</dbReference>
<dbReference type="GO" id="GO:0004674">
    <property type="term" value="F:protein serine/threonine kinase activity"/>
    <property type="evidence" value="ECO:0007669"/>
    <property type="project" value="UniProtKB-KW"/>
</dbReference>
<sequence>MSSSQQVQEYTTSEVTNNLTQEVNKFYIKEYKRLGHGAFGVVSKAYMVNLDKHNAKMKQYQENKTNDNAPETDWEGPFAVKRVLAQTEYKSRELAILKVTNHPNLIKLYYYFIDYVLTKDKSNKNSTVPGYTKQLYLHLCMECLPQTLMHEIVKYNKLQKIIPTFHIKAYSYQLLKAMSYLHSTNICHRDIKPSNVLIDPENLLLKICDFGSAKQLDNYPSIAYICSRFYRAPELILGKSQYHVNIDNWSIGCVIGEMLLGKIVFQGADPILQLREISKLLGPPDKRFVFLSNPSYDGPLFSEKLFSGTVRERFQSVFKCLNEDEDGIDLLMGLLCYDPDKRLSCLDAMCSPWFNDLKHKDSYEGIPLPKDLFEFTEYDRLVLGEARLAKLLT</sequence>
<dbReference type="Gene3D" id="1.10.510.10">
    <property type="entry name" value="Transferase(Phosphotransferase) domain 1"/>
    <property type="match status" value="1"/>
</dbReference>
<dbReference type="PANTHER" id="PTHR24057:SF4">
    <property type="entry name" value="PROTEIN KINASE MCK1"/>
    <property type="match status" value="1"/>
</dbReference>
<dbReference type="GO" id="GO:0004857">
    <property type="term" value="F:enzyme inhibitor activity"/>
    <property type="evidence" value="ECO:0007669"/>
    <property type="project" value="EnsemblFungi"/>
</dbReference>
<dbReference type="GO" id="GO:0030163">
    <property type="term" value="P:protein catabolic process"/>
    <property type="evidence" value="ECO:0007669"/>
    <property type="project" value="EnsemblFungi"/>
</dbReference>
<dbReference type="EMBL" id="FQNF01000006">
    <property type="protein sequence ID" value="SGZ38321.1"/>
    <property type="molecule type" value="Genomic_DNA"/>
</dbReference>
<evidence type="ECO:0000256" key="6">
    <source>
        <dbReference type="ARBA" id="ARBA00022777"/>
    </source>
</evidence>
<dbReference type="GO" id="GO:0030437">
    <property type="term" value="P:ascospore formation"/>
    <property type="evidence" value="ECO:0007669"/>
    <property type="project" value="EnsemblFungi"/>
</dbReference>
<evidence type="ECO:0000313" key="9">
    <source>
        <dbReference type="EMBL" id="SGZ38321.1"/>
    </source>
</evidence>
<dbReference type="PROSITE" id="PS50011">
    <property type="entry name" value="PROTEIN_KINASE_DOM"/>
    <property type="match status" value="1"/>
</dbReference>
<comment type="similarity">
    <text evidence="1">Belongs to the protein kinase superfamily. CMGC Ser/Thr protein kinase family. GSK-3 subfamily.</text>
</comment>
<evidence type="ECO:0000313" key="10">
    <source>
        <dbReference type="Proteomes" id="UP000183365"/>
    </source>
</evidence>
<evidence type="ECO:0000256" key="1">
    <source>
        <dbReference type="ARBA" id="ARBA00005527"/>
    </source>
</evidence>